<feature type="domain" description="Signal transduction histidine kinase internal region" evidence="2">
    <location>
        <begin position="392"/>
        <end position="471"/>
    </location>
</feature>
<reference evidence="3 4" key="1">
    <citation type="submission" date="2018-01" db="EMBL/GenBank/DDBJ databases">
        <authorList>
            <person name="Gaut B.S."/>
            <person name="Morton B.R."/>
            <person name="Clegg M.T."/>
            <person name="Duvall M.R."/>
        </authorList>
    </citation>
    <scope>NUCLEOTIDE SEQUENCE [LARGE SCALE GENOMIC DNA]</scope>
    <source>
        <strain evidence="3">GP69</strain>
    </source>
</reference>
<accession>A0A2K4ZPP2</accession>
<evidence type="ECO:0000256" key="1">
    <source>
        <dbReference type="SAM" id="Phobius"/>
    </source>
</evidence>
<dbReference type="Proteomes" id="UP000236311">
    <property type="component" value="Unassembled WGS sequence"/>
</dbReference>
<dbReference type="EMBL" id="OFSM01000050">
    <property type="protein sequence ID" value="SOY32429.1"/>
    <property type="molecule type" value="Genomic_DNA"/>
</dbReference>
<dbReference type="AlphaFoldDB" id="A0A2K4ZPP2"/>
<organism evidence="3 4">
    <name type="scientific">Acetatifactor muris</name>
    <dbReference type="NCBI Taxonomy" id="879566"/>
    <lineage>
        <taxon>Bacteria</taxon>
        <taxon>Bacillati</taxon>
        <taxon>Bacillota</taxon>
        <taxon>Clostridia</taxon>
        <taxon>Lachnospirales</taxon>
        <taxon>Lachnospiraceae</taxon>
        <taxon>Acetatifactor</taxon>
    </lineage>
</organism>
<dbReference type="PANTHER" id="PTHR34220:SF7">
    <property type="entry name" value="SENSOR HISTIDINE KINASE YPDA"/>
    <property type="match status" value="1"/>
</dbReference>
<keyword evidence="1" id="KW-0812">Transmembrane</keyword>
<keyword evidence="1" id="KW-0472">Membrane</keyword>
<keyword evidence="4" id="KW-1185">Reference proteome</keyword>
<sequence>MGDRQRKDEKRKSGFLYKIRNRQFQRLFFKNWIQVFVCIVLPLVLCIVVIQHFSAESLVNEVDSAARRSTSNTMVTLEALLREVCDSLEKKVVDESFISFFQMERVEPQNYDYVATVNAVLKQIIADYRDNLFHSVDVYSQVGDYIISSPHKAQSGERFMDKSLLETFFEGVESGNQGLFAAPRFAWQEGREGRRVITIYWGKGVGEQKGFVSASLDAEKLISYITDEHDRFQGAYLIVDPNDRVILDTSGQMNDGHIALSTEAEVSAVTADIDGRTMRIFWMPMNRFGWKCVQMVPMEEFEKSNVRLERLIFLILVLGLTAAVVLSYRTTVRLFRPIEAILRLLENPSEQVRIGDENGEIQYMLVSILELFQKNMTLEQEMLERVVALRSARAKALQEQMTPHFLNNVLQAINWNAIAETGDENSITSKSILLLADILSTGKEQKNNITSVKEEIEYTRKFVELECLRYGPGIHCFYHVAPEAEQMPIPCISLQTLVENSISHGLQPRGASGNIHVSIDVNELQGLHIVVEDDGVGFEEAVIGHIYSMLEKEYIYVGEHLGIINLFQRFRLIYGEKCEFIICRSSYGGACVEIKTPRLPELWIQCPEKQGIAG</sequence>
<keyword evidence="3" id="KW-0808">Transferase</keyword>
<feature type="transmembrane region" description="Helical" evidence="1">
    <location>
        <begin position="27"/>
        <end position="50"/>
    </location>
</feature>
<dbReference type="PANTHER" id="PTHR34220">
    <property type="entry name" value="SENSOR HISTIDINE KINASE YPDA"/>
    <property type="match status" value="1"/>
</dbReference>
<protein>
    <submittedName>
        <fullName evidence="3">Putative sensor-like histidine kinase</fullName>
        <ecNumber evidence="3">2.7.13.3</ecNumber>
    </submittedName>
</protein>
<keyword evidence="1" id="KW-1133">Transmembrane helix</keyword>
<dbReference type="InterPro" id="IPR010559">
    <property type="entry name" value="Sig_transdc_His_kin_internal"/>
</dbReference>
<dbReference type="GO" id="GO:0016020">
    <property type="term" value="C:membrane"/>
    <property type="evidence" value="ECO:0007669"/>
    <property type="project" value="InterPro"/>
</dbReference>
<gene>
    <name evidence="3" type="ORF">AMURIS_05188</name>
</gene>
<dbReference type="GO" id="GO:0000155">
    <property type="term" value="F:phosphorelay sensor kinase activity"/>
    <property type="evidence" value="ECO:0007669"/>
    <property type="project" value="InterPro"/>
</dbReference>
<evidence type="ECO:0000313" key="3">
    <source>
        <dbReference type="EMBL" id="SOY32429.1"/>
    </source>
</evidence>
<dbReference type="InterPro" id="IPR036890">
    <property type="entry name" value="HATPase_C_sf"/>
</dbReference>
<dbReference type="Pfam" id="PF06580">
    <property type="entry name" value="His_kinase"/>
    <property type="match status" value="1"/>
</dbReference>
<evidence type="ECO:0000313" key="4">
    <source>
        <dbReference type="Proteomes" id="UP000236311"/>
    </source>
</evidence>
<dbReference type="EC" id="2.7.13.3" evidence="3"/>
<name>A0A2K4ZPP2_9FIRM</name>
<dbReference type="RefSeq" id="WP_103242376.1">
    <property type="nucleotide sequence ID" value="NZ_JANJZD010000055.1"/>
</dbReference>
<dbReference type="Gene3D" id="3.30.565.10">
    <property type="entry name" value="Histidine kinase-like ATPase, C-terminal domain"/>
    <property type="match status" value="1"/>
</dbReference>
<evidence type="ECO:0000259" key="2">
    <source>
        <dbReference type="Pfam" id="PF06580"/>
    </source>
</evidence>
<feature type="transmembrane region" description="Helical" evidence="1">
    <location>
        <begin position="311"/>
        <end position="328"/>
    </location>
</feature>
<dbReference type="InterPro" id="IPR050640">
    <property type="entry name" value="Bact_2-comp_sensor_kinase"/>
</dbReference>
<keyword evidence="3" id="KW-0418">Kinase</keyword>
<proteinExistence type="predicted"/>
<dbReference type="SUPFAM" id="SSF55874">
    <property type="entry name" value="ATPase domain of HSP90 chaperone/DNA topoisomerase II/histidine kinase"/>
    <property type="match status" value="1"/>
</dbReference>
<dbReference type="OrthoDB" id="9809348at2"/>